<sequence length="104" mass="11405">MDARVRQVDHPMPEMATFVAKLRSAFGDEAIDEAVRRGKAGEPVFYACENGRAVGTASPVSENVWRANSDIWDRQYCPGCDGECVGQGVGCKEWLKRAAGKEKL</sequence>
<dbReference type="OrthoDB" id="9007604at2"/>
<dbReference type="EMBL" id="CADIJZ010000010">
    <property type="protein sequence ID" value="CAB3690690.1"/>
    <property type="molecule type" value="Genomic_DNA"/>
</dbReference>
<dbReference type="AlphaFoldDB" id="A0A2N7WLR1"/>
<organism evidence="1 4">
    <name type="scientific">Paraburkholderia rhynchosiae</name>
    <dbReference type="NCBI Taxonomy" id="487049"/>
    <lineage>
        <taxon>Bacteria</taxon>
        <taxon>Pseudomonadati</taxon>
        <taxon>Pseudomonadota</taxon>
        <taxon>Betaproteobacteria</taxon>
        <taxon>Burkholderiales</taxon>
        <taxon>Burkholderiaceae</taxon>
        <taxon>Paraburkholderia</taxon>
    </lineage>
</organism>
<gene>
    <name evidence="2" type="ORF">C0Z16_15225</name>
    <name evidence="1" type="ORF">LMG27174_03152</name>
</gene>
<evidence type="ECO:0000313" key="1">
    <source>
        <dbReference type="EMBL" id="CAB3690690.1"/>
    </source>
</evidence>
<dbReference type="EMBL" id="PNXY01000009">
    <property type="protein sequence ID" value="PMS30301.1"/>
    <property type="molecule type" value="Genomic_DNA"/>
</dbReference>
<reference evidence="2 3" key="1">
    <citation type="submission" date="2018-01" db="EMBL/GenBank/DDBJ databases">
        <title>Whole genome analyses suggest that Burkholderia sensu lato contains two further novel genera in the rhizoxinica-symbiotica group Mycetohabitans gen. nov., and Trinickia gen. nov.: implications for the evolution of diazotrophy and nodulation in the Burkholderiaceae.</title>
        <authorList>
            <person name="Estrada-de los Santos P."/>
            <person name="Palmer M."/>
            <person name="Chavez-Ramirez B."/>
            <person name="Beukes C."/>
            <person name="Steenkamp E.T."/>
            <person name="Hirsch A.M."/>
            <person name="Manyaka P."/>
            <person name="Maluk M."/>
            <person name="Lafos M."/>
            <person name="Crook M."/>
            <person name="Gross E."/>
            <person name="Simon M.F."/>
            <person name="Bueno dos Reis Junior F."/>
            <person name="Poole P.S."/>
            <person name="Venter S.N."/>
            <person name="James E.K."/>
        </authorList>
    </citation>
    <scope>NUCLEOTIDE SEQUENCE [LARGE SCALE GENOMIC DNA]</scope>
    <source>
        <strain evidence="2 3">WSM 3937</strain>
    </source>
</reference>
<dbReference type="RefSeq" id="WP_102632955.1">
    <property type="nucleotide sequence ID" value="NZ_CADIJZ010000010.1"/>
</dbReference>
<keyword evidence="3" id="KW-1185">Reference proteome</keyword>
<protein>
    <submittedName>
        <fullName evidence="1">Uncharacterized protein</fullName>
    </submittedName>
</protein>
<evidence type="ECO:0000313" key="4">
    <source>
        <dbReference type="Proteomes" id="UP000494205"/>
    </source>
</evidence>
<accession>A0A2N7WLR1</accession>
<name>A0A2N7WLR1_9BURK</name>
<dbReference type="Proteomes" id="UP000494205">
    <property type="component" value="Unassembled WGS sequence"/>
</dbReference>
<dbReference type="Proteomes" id="UP000235659">
    <property type="component" value="Unassembled WGS sequence"/>
</dbReference>
<proteinExistence type="predicted"/>
<evidence type="ECO:0000313" key="2">
    <source>
        <dbReference type="EMBL" id="PMS30301.1"/>
    </source>
</evidence>
<evidence type="ECO:0000313" key="3">
    <source>
        <dbReference type="Proteomes" id="UP000235659"/>
    </source>
</evidence>
<reference evidence="1 4" key="2">
    <citation type="submission" date="2020-04" db="EMBL/GenBank/DDBJ databases">
        <authorList>
            <person name="De Canck E."/>
        </authorList>
    </citation>
    <scope>NUCLEOTIDE SEQUENCE [LARGE SCALE GENOMIC DNA]</scope>
    <source>
        <strain evidence="1 4">LMG 27174</strain>
    </source>
</reference>